<keyword evidence="2" id="KW-1185">Reference proteome</keyword>
<gene>
    <name evidence="1" type="ORF">SAMN02745131_02894</name>
</gene>
<organism evidence="1 2">
    <name type="scientific">Flavisolibacter ginsengisoli DSM 18119</name>
    <dbReference type="NCBI Taxonomy" id="1121884"/>
    <lineage>
        <taxon>Bacteria</taxon>
        <taxon>Pseudomonadati</taxon>
        <taxon>Bacteroidota</taxon>
        <taxon>Chitinophagia</taxon>
        <taxon>Chitinophagales</taxon>
        <taxon>Chitinophagaceae</taxon>
        <taxon>Flavisolibacter</taxon>
    </lineage>
</organism>
<accession>A0A1M5CDZ7</accession>
<sequence length="97" mass="10935">MKKVIVRFDFPNVSQQQYDNVWKELRASGNDHPKGLIFHVGGPTTGGWMVVDVWESEEAFKNFSSTLMPIIARQDIPKVQPSISPAYNVYEGSLHTA</sequence>
<name>A0A1M5CDZ7_9BACT</name>
<dbReference type="EMBL" id="FQUU01000012">
    <property type="protein sequence ID" value="SHF52896.1"/>
    <property type="molecule type" value="Genomic_DNA"/>
</dbReference>
<dbReference type="SUPFAM" id="SSF54909">
    <property type="entry name" value="Dimeric alpha+beta barrel"/>
    <property type="match status" value="1"/>
</dbReference>
<protein>
    <recommendedName>
        <fullName evidence="3">ABM domain-containing protein</fullName>
    </recommendedName>
</protein>
<dbReference type="RefSeq" id="WP_072836042.1">
    <property type="nucleotide sequence ID" value="NZ_FQUU01000012.1"/>
</dbReference>
<dbReference type="Proteomes" id="UP000184048">
    <property type="component" value="Unassembled WGS sequence"/>
</dbReference>
<dbReference type="InterPro" id="IPR011008">
    <property type="entry name" value="Dimeric_a/b-barrel"/>
</dbReference>
<evidence type="ECO:0000313" key="1">
    <source>
        <dbReference type="EMBL" id="SHF52896.1"/>
    </source>
</evidence>
<evidence type="ECO:0000313" key="2">
    <source>
        <dbReference type="Proteomes" id="UP000184048"/>
    </source>
</evidence>
<reference evidence="1 2" key="1">
    <citation type="submission" date="2016-11" db="EMBL/GenBank/DDBJ databases">
        <authorList>
            <person name="Jaros S."/>
            <person name="Januszkiewicz K."/>
            <person name="Wedrychowicz H."/>
        </authorList>
    </citation>
    <scope>NUCLEOTIDE SEQUENCE [LARGE SCALE GENOMIC DNA]</scope>
    <source>
        <strain evidence="1 2">DSM 18119</strain>
    </source>
</reference>
<evidence type="ECO:0008006" key="3">
    <source>
        <dbReference type="Google" id="ProtNLM"/>
    </source>
</evidence>
<dbReference type="STRING" id="1121884.SAMN02745131_02894"/>
<dbReference type="OrthoDB" id="1363507at2"/>
<dbReference type="AlphaFoldDB" id="A0A1M5CDZ7"/>
<proteinExistence type="predicted"/>